<dbReference type="Proteomes" id="UP001596505">
    <property type="component" value="Unassembled WGS sequence"/>
</dbReference>
<organism evidence="1 2">
    <name type="scientific">Scopulibacillus cellulosilyticus</name>
    <dbReference type="NCBI Taxonomy" id="2665665"/>
    <lineage>
        <taxon>Bacteria</taxon>
        <taxon>Bacillati</taxon>
        <taxon>Bacillota</taxon>
        <taxon>Bacilli</taxon>
        <taxon>Bacillales</taxon>
        <taxon>Sporolactobacillaceae</taxon>
        <taxon>Scopulibacillus</taxon>
    </lineage>
</organism>
<gene>
    <name evidence="1" type="ORF">ACFQRG_02795</name>
</gene>
<sequence length="94" mass="11112">MSLDDTPFVQDFQTDDWNSLYDRNDRYDVYVNGDYVGMKKLFSGNETIDDINDFLTENGFSSYQAVCDGDYYRIYTNQYPEALKEILSFHLQSR</sequence>
<reference evidence="2" key="1">
    <citation type="journal article" date="2019" name="Int. J. Syst. Evol. Microbiol.">
        <title>The Global Catalogue of Microorganisms (GCM) 10K type strain sequencing project: providing services to taxonomists for standard genome sequencing and annotation.</title>
        <authorList>
            <consortium name="The Broad Institute Genomics Platform"/>
            <consortium name="The Broad Institute Genome Sequencing Center for Infectious Disease"/>
            <person name="Wu L."/>
            <person name="Ma J."/>
        </authorList>
    </citation>
    <scope>NUCLEOTIDE SEQUENCE [LARGE SCALE GENOMIC DNA]</scope>
    <source>
        <strain evidence="2">CGMCC 1.16305</strain>
    </source>
</reference>
<evidence type="ECO:0000313" key="2">
    <source>
        <dbReference type="Proteomes" id="UP001596505"/>
    </source>
</evidence>
<evidence type="ECO:0000313" key="1">
    <source>
        <dbReference type="EMBL" id="MFC7391923.1"/>
    </source>
</evidence>
<keyword evidence="2" id="KW-1185">Reference proteome</keyword>
<comment type="caution">
    <text evidence="1">The sequence shown here is derived from an EMBL/GenBank/DDBJ whole genome shotgun (WGS) entry which is preliminary data.</text>
</comment>
<accession>A0ABW2PR84</accession>
<dbReference type="RefSeq" id="WP_380963409.1">
    <property type="nucleotide sequence ID" value="NZ_JBHTCO010000003.1"/>
</dbReference>
<name>A0ABW2PR84_9BACL</name>
<protein>
    <submittedName>
        <fullName evidence="1">Uncharacterized protein</fullName>
    </submittedName>
</protein>
<proteinExistence type="predicted"/>
<dbReference type="EMBL" id="JBHTCO010000003">
    <property type="protein sequence ID" value="MFC7391923.1"/>
    <property type="molecule type" value="Genomic_DNA"/>
</dbReference>